<evidence type="ECO:0000313" key="2">
    <source>
        <dbReference type="Proteomes" id="UP000255283"/>
    </source>
</evidence>
<dbReference type="Proteomes" id="UP000255283">
    <property type="component" value="Unassembled WGS sequence"/>
</dbReference>
<accession>A0AAQ1ZIK8</accession>
<dbReference type="RefSeq" id="WP_115153782.1">
    <property type="nucleotide sequence ID" value="NZ_DBFWLE010000016.1"/>
</dbReference>
<dbReference type="EMBL" id="UGTJ01000001">
    <property type="protein sequence ID" value="SUB80309.1"/>
    <property type="molecule type" value="Genomic_DNA"/>
</dbReference>
<name>A0AAQ1ZIK8_9BACT</name>
<protein>
    <recommendedName>
        <fullName evidence="3">TIGR02646 family protein</fullName>
    </recommendedName>
</protein>
<evidence type="ECO:0008006" key="3">
    <source>
        <dbReference type="Google" id="ProtNLM"/>
    </source>
</evidence>
<dbReference type="NCBIfam" id="TIGR02646">
    <property type="entry name" value="retron system putative HNH endonuclease"/>
    <property type="match status" value="1"/>
</dbReference>
<proteinExistence type="predicted"/>
<reference evidence="1 2" key="1">
    <citation type="submission" date="2018-06" db="EMBL/GenBank/DDBJ databases">
        <authorList>
            <consortium name="Pathogen Informatics"/>
            <person name="Doyle S."/>
        </authorList>
    </citation>
    <scope>NUCLEOTIDE SEQUENCE [LARGE SCALE GENOMIC DNA]</scope>
    <source>
        <strain evidence="1 2">NCTC13063</strain>
    </source>
</reference>
<gene>
    <name evidence="1" type="ORF">NCTC13063_01592</name>
</gene>
<dbReference type="AlphaFoldDB" id="A0AAQ1ZIK8"/>
<dbReference type="InterPro" id="IPR013467">
    <property type="entry name" value="HNH78-like"/>
</dbReference>
<sequence>MMKIDKGCEPAAWRKYRLTPGATYQAIPALVGSLLDEQGYVCAYCECRITAARDAHRVEHVKCRKRYPELQLDYQNMVACCSGNMGGLSHCDRSKGDRDISFTPIDTRVADSIFYENSGTIKSRNSLWDDEFNHVLNLNLSIIKSNRRKTLMGVIAELNRRKVLWRKGDIERMIEKWESRHPRSINGQRWSEYYPYRGIVIYYLKKKLHQME</sequence>
<evidence type="ECO:0000313" key="1">
    <source>
        <dbReference type="EMBL" id="SUB80309.1"/>
    </source>
</evidence>
<dbReference type="Gene3D" id="1.10.30.50">
    <property type="match status" value="1"/>
</dbReference>
<comment type="caution">
    <text evidence="1">The sequence shown here is derived from an EMBL/GenBank/DDBJ whole genome shotgun (WGS) entry which is preliminary data.</text>
</comment>
<organism evidence="1 2">
    <name type="scientific">Segatella buccae</name>
    <dbReference type="NCBI Taxonomy" id="28126"/>
    <lineage>
        <taxon>Bacteria</taxon>
        <taxon>Pseudomonadati</taxon>
        <taxon>Bacteroidota</taxon>
        <taxon>Bacteroidia</taxon>
        <taxon>Bacteroidales</taxon>
        <taxon>Prevotellaceae</taxon>
        <taxon>Segatella</taxon>
    </lineage>
</organism>